<keyword evidence="3" id="KW-0813">Transport</keyword>
<feature type="transmembrane region" description="Helical" evidence="9">
    <location>
        <begin position="461"/>
        <end position="479"/>
    </location>
</feature>
<evidence type="ECO:0000256" key="2">
    <source>
        <dbReference type="ARBA" id="ARBA00009843"/>
    </source>
</evidence>
<feature type="region of interest" description="Disordered" evidence="8">
    <location>
        <begin position="1"/>
        <end position="26"/>
    </location>
</feature>
<organism evidence="11 12">
    <name type="scientific">Raphidocelis subcapitata</name>
    <dbReference type="NCBI Taxonomy" id="307507"/>
    <lineage>
        <taxon>Eukaryota</taxon>
        <taxon>Viridiplantae</taxon>
        <taxon>Chlorophyta</taxon>
        <taxon>core chlorophytes</taxon>
        <taxon>Chlorophyceae</taxon>
        <taxon>CS clade</taxon>
        <taxon>Sphaeropleales</taxon>
        <taxon>Selenastraceae</taxon>
        <taxon>Raphidocelis</taxon>
    </lineage>
</organism>
<evidence type="ECO:0000256" key="5">
    <source>
        <dbReference type="ARBA" id="ARBA00022692"/>
    </source>
</evidence>
<evidence type="ECO:0000256" key="3">
    <source>
        <dbReference type="ARBA" id="ARBA00022448"/>
    </source>
</evidence>
<feature type="domain" description="Citrate transporter-like" evidence="10">
    <location>
        <begin position="382"/>
        <end position="744"/>
    </location>
</feature>
<evidence type="ECO:0000256" key="4">
    <source>
        <dbReference type="ARBA" id="ARBA00022475"/>
    </source>
</evidence>
<evidence type="ECO:0000256" key="1">
    <source>
        <dbReference type="ARBA" id="ARBA00004651"/>
    </source>
</evidence>
<evidence type="ECO:0000256" key="8">
    <source>
        <dbReference type="SAM" id="MobiDB-lite"/>
    </source>
</evidence>
<keyword evidence="5 9" id="KW-0812">Transmembrane</keyword>
<dbReference type="Pfam" id="PF03600">
    <property type="entry name" value="CitMHS"/>
    <property type="match status" value="1"/>
</dbReference>
<dbReference type="OrthoDB" id="442352at2759"/>
<dbReference type="FunCoup" id="A0A2V0NUI9">
    <property type="interactions" value="14"/>
</dbReference>
<dbReference type="PANTHER" id="PTHR43568:SF1">
    <property type="entry name" value="P PROTEIN"/>
    <property type="match status" value="1"/>
</dbReference>
<evidence type="ECO:0000313" key="12">
    <source>
        <dbReference type="Proteomes" id="UP000247498"/>
    </source>
</evidence>
<dbReference type="PANTHER" id="PTHR43568">
    <property type="entry name" value="P PROTEIN"/>
    <property type="match status" value="1"/>
</dbReference>
<dbReference type="STRING" id="307507.A0A2V0NUI9"/>
<dbReference type="Proteomes" id="UP000247498">
    <property type="component" value="Unassembled WGS sequence"/>
</dbReference>
<sequence length="802" mass="85028">MAPNDGPAPAEADKAPEVQQEGSPMWRRFEGFFRRHSFNALDPAQREAGSPSAAAAAAAAADGSLSGGQHAHHHEHPHASHAHDHHEPRISHRAEVLVEARLDDLAHDHLVPHVEHKPGVKRRALLVNSWVLLVAAGILAITIVSVDRLHIAEPLQDAHAVTSAEPYLVPINSGPIDFLYIVVVGAPWYGAGVLAGGKGGGVHVRRLLAERPPAAGAGDPLAAAAAPMSAAAAAALGLPALRSLPSRRVLAAAAAPAAADEAPAPKLLVSLMQRNATAPPPAAAVPLASLAESIVTPQQLGLVPIAPVRSCQMKAGAAARCLLDFEGRDIEQAAYSPGADTYLVFSMEQPGQVAFTVHANELGGFGRAKNWVALAILLLMLVGIASERVHRMYCAFLGAFAMMSLLLWMNMTPSLETVTSWLDESTLGLLFGMMILVGQLKNTGLFEVLCAATLRACRGRLWLLSIMLLYLTGVVSAFLDNVTTMLLLGPITISLMHTCGRDPRPLLMAQVLFSNIGGTATMVGDPPNIIIGTALSKHLGFVDFIVNLAPGVIIASLPALALLLLFYRSTLLGAFPNYEACVKATSDYRILDWDLMAKAGYITVVVVIGFLLHPVHHLDPAWYAIMGAVLLVVSVAPMEVEEVLHAVEWDMLLFFAAQFVMVEAAAEIGMIDMLAGWLEAAIRAAPPASRTIVAIEIMLWASAVISGILDNIPYTITMVPVIEYLAAAGLGLELRTLAWALAFGACFGGNATLIGASANIVTITLLDKSGHKVSFLEWMKVGVPLTIVTVGAANLYMLRYAF</sequence>
<protein>
    <recommendedName>
        <fullName evidence="10">Citrate transporter-like domain-containing protein</fullName>
    </recommendedName>
</protein>
<feature type="transmembrane region" description="Helical" evidence="9">
    <location>
        <begin position="778"/>
        <end position="798"/>
    </location>
</feature>
<evidence type="ECO:0000256" key="9">
    <source>
        <dbReference type="SAM" id="Phobius"/>
    </source>
</evidence>
<feature type="compositionally biased region" description="Basic and acidic residues" evidence="8">
    <location>
        <begin position="77"/>
        <end position="89"/>
    </location>
</feature>
<feature type="transmembrane region" description="Helical" evidence="9">
    <location>
        <begin position="652"/>
        <end position="671"/>
    </location>
</feature>
<accession>A0A2V0NUI9</accession>
<feature type="transmembrane region" description="Helical" evidence="9">
    <location>
        <begin position="738"/>
        <end position="766"/>
    </location>
</feature>
<keyword evidence="12" id="KW-1185">Reference proteome</keyword>
<feature type="transmembrane region" description="Helical" evidence="9">
    <location>
        <begin position="125"/>
        <end position="146"/>
    </location>
</feature>
<evidence type="ECO:0000313" key="11">
    <source>
        <dbReference type="EMBL" id="GBF88485.1"/>
    </source>
</evidence>
<proteinExistence type="inferred from homology"/>
<dbReference type="InterPro" id="IPR004680">
    <property type="entry name" value="Cit_transptr-like_dom"/>
</dbReference>
<feature type="compositionally biased region" description="Low complexity" evidence="8">
    <location>
        <begin position="48"/>
        <end position="68"/>
    </location>
</feature>
<name>A0A2V0NUI9_9CHLO</name>
<dbReference type="GO" id="GO:0005886">
    <property type="term" value="C:plasma membrane"/>
    <property type="evidence" value="ECO:0007669"/>
    <property type="project" value="UniProtKB-SubCell"/>
</dbReference>
<dbReference type="InterPro" id="IPR000802">
    <property type="entry name" value="Arsenical_pump_ArsB"/>
</dbReference>
<evidence type="ECO:0000259" key="10">
    <source>
        <dbReference type="Pfam" id="PF03600"/>
    </source>
</evidence>
<feature type="region of interest" description="Disordered" evidence="8">
    <location>
        <begin position="43"/>
        <end position="89"/>
    </location>
</feature>
<keyword evidence="7 9" id="KW-0472">Membrane</keyword>
<dbReference type="InterPro" id="IPR051475">
    <property type="entry name" value="Diverse_Ion_Transporter"/>
</dbReference>
<keyword evidence="4" id="KW-1003">Cell membrane</keyword>
<feature type="transmembrane region" description="Helical" evidence="9">
    <location>
        <begin position="178"/>
        <end position="200"/>
    </location>
</feature>
<dbReference type="EMBL" id="BDRX01000005">
    <property type="protein sequence ID" value="GBF88485.1"/>
    <property type="molecule type" value="Genomic_DNA"/>
</dbReference>
<reference evidence="11 12" key="1">
    <citation type="journal article" date="2018" name="Sci. Rep.">
        <title>Raphidocelis subcapitata (=Pseudokirchneriella subcapitata) provides an insight into genome evolution and environmental adaptations in the Sphaeropleales.</title>
        <authorList>
            <person name="Suzuki S."/>
            <person name="Yamaguchi H."/>
            <person name="Nakajima N."/>
            <person name="Kawachi M."/>
        </authorList>
    </citation>
    <scope>NUCLEOTIDE SEQUENCE [LARGE SCALE GENOMIC DNA]</scope>
    <source>
        <strain evidence="11 12">NIES-35</strain>
    </source>
</reference>
<feature type="transmembrane region" description="Helical" evidence="9">
    <location>
        <begin position="714"/>
        <end position="732"/>
    </location>
</feature>
<gene>
    <name evidence="11" type="ORF">Rsub_01198</name>
</gene>
<feature type="transmembrane region" description="Helical" evidence="9">
    <location>
        <begin position="392"/>
        <end position="409"/>
    </location>
</feature>
<feature type="transmembrane region" description="Helical" evidence="9">
    <location>
        <begin position="544"/>
        <end position="567"/>
    </location>
</feature>
<evidence type="ECO:0000256" key="6">
    <source>
        <dbReference type="ARBA" id="ARBA00022989"/>
    </source>
</evidence>
<dbReference type="AlphaFoldDB" id="A0A2V0NUI9"/>
<dbReference type="GO" id="GO:0015105">
    <property type="term" value="F:arsenite transmembrane transporter activity"/>
    <property type="evidence" value="ECO:0007669"/>
    <property type="project" value="InterPro"/>
</dbReference>
<feature type="transmembrane region" description="Helical" evidence="9">
    <location>
        <begin position="595"/>
        <end position="615"/>
    </location>
</feature>
<keyword evidence="6 9" id="KW-1133">Transmembrane helix</keyword>
<comment type="caution">
    <text evidence="11">The sequence shown here is derived from an EMBL/GenBank/DDBJ whole genome shotgun (WGS) entry which is preliminary data.</text>
</comment>
<dbReference type="InParanoid" id="A0A2V0NUI9"/>
<feature type="transmembrane region" description="Helical" evidence="9">
    <location>
        <begin position="429"/>
        <end position="454"/>
    </location>
</feature>
<feature type="transmembrane region" description="Helical" evidence="9">
    <location>
        <begin position="621"/>
        <end position="640"/>
    </location>
</feature>
<comment type="subcellular location">
    <subcellularLocation>
        <location evidence="1">Cell membrane</location>
        <topology evidence="1">Multi-pass membrane protein</topology>
    </subcellularLocation>
</comment>
<dbReference type="PRINTS" id="PR00758">
    <property type="entry name" value="ARSENICPUMP"/>
</dbReference>
<comment type="similarity">
    <text evidence="2">Belongs to the CitM (TC 2.A.11) transporter family.</text>
</comment>
<dbReference type="CDD" id="cd01116">
    <property type="entry name" value="P_permease"/>
    <property type="match status" value="1"/>
</dbReference>
<evidence type="ECO:0000256" key="7">
    <source>
        <dbReference type="ARBA" id="ARBA00023136"/>
    </source>
</evidence>